<evidence type="ECO:0000256" key="1">
    <source>
        <dbReference type="SAM" id="MobiDB-lite"/>
    </source>
</evidence>
<proteinExistence type="predicted"/>
<dbReference type="AlphaFoldDB" id="A0AAE0BSG4"/>
<comment type="caution">
    <text evidence="2">The sequence shown here is derived from an EMBL/GenBank/DDBJ whole genome shotgun (WGS) entry which is preliminary data.</text>
</comment>
<reference evidence="2 3" key="1">
    <citation type="journal article" date="2015" name="Genome Biol. Evol.">
        <title>Comparative Genomics of a Bacterivorous Green Alga Reveals Evolutionary Causalities and Consequences of Phago-Mixotrophic Mode of Nutrition.</title>
        <authorList>
            <person name="Burns J.A."/>
            <person name="Paasch A."/>
            <person name="Narechania A."/>
            <person name="Kim E."/>
        </authorList>
    </citation>
    <scope>NUCLEOTIDE SEQUENCE [LARGE SCALE GENOMIC DNA]</scope>
    <source>
        <strain evidence="2 3">PLY_AMNH</strain>
    </source>
</reference>
<feature type="compositionally biased region" description="Acidic residues" evidence="1">
    <location>
        <begin position="250"/>
        <end position="259"/>
    </location>
</feature>
<keyword evidence="3" id="KW-1185">Reference proteome</keyword>
<evidence type="ECO:0000313" key="3">
    <source>
        <dbReference type="Proteomes" id="UP001190700"/>
    </source>
</evidence>
<accession>A0AAE0BSG4</accession>
<protein>
    <submittedName>
        <fullName evidence="2">Uncharacterized protein</fullName>
    </submittedName>
</protein>
<dbReference type="EMBL" id="LGRX02033409">
    <property type="protein sequence ID" value="KAK3241353.1"/>
    <property type="molecule type" value="Genomic_DNA"/>
</dbReference>
<dbReference type="Proteomes" id="UP001190700">
    <property type="component" value="Unassembled WGS sequence"/>
</dbReference>
<gene>
    <name evidence="2" type="ORF">CYMTET_48876</name>
</gene>
<sequence>MVVMVVAVPCVVEVIPKLKTHAGLPAVVPVAVGTVAEMALEVSVGMGAEMALEVTVGTAEVEPEVKAEVAAEAVASELRTVAAAGLGVVAAAGVDRVLGLQTKGERVVECSPIFPGPGLVMWVYGPWPIVGDVPAGQASARRVTLFTLSKLNARAKLNDSAKTAEYERRLELPSWLEEAFKVAARAGRIDKLTSHSAIRKKANAAAGKGKAGKGKSGGPMKRKASPPPSHFPNQLRSGVSRGGEEPSADREEEGAEEIDMQFDDLQAAFILQRGNLRVPFASGPVR</sequence>
<name>A0AAE0BSG4_9CHLO</name>
<feature type="region of interest" description="Disordered" evidence="1">
    <location>
        <begin position="199"/>
        <end position="259"/>
    </location>
</feature>
<organism evidence="2 3">
    <name type="scientific">Cymbomonas tetramitiformis</name>
    <dbReference type="NCBI Taxonomy" id="36881"/>
    <lineage>
        <taxon>Eukaryota</taxon>
        <taxon>Viridiplantae</taxon>
        <taxon>Chlorophyta</taxon>
        <taxon>Pyramimonadophyceae</taxon>
        <taxon>Pyramimonadales</taxon>
        <taxon>Pyramimonadaceae</taxon>
        <taxon>Cymbomonas</taxon>
    </lineage>
</organism>
<evidence type="ECO:0000313" key="2">
    <source>
        <dbReference type="EMBL" id="KAK3241353.1"/>
    </source>
</evidence>